<comment type="subcellular location">
    <subcellularLocation>
        <location evidence="1">Cell membrane</location>
        <topology evidence="1">Multi-pass membrane protein</topology>
    </subcellularLocation>
</comment>
<evidence type="ECO:0000259" key="11">
    <source>
        <dbReference type="PROSITE" id="PS50929"/>
    </source>
</evidence>
<feature type="domain" description="ABC transporter" evidence="10">
    <location>
        <begin position="332"/>
        <end position="566"/>
    </location>
</feature>
<dbReference type="InterPro" id="IPR027417">
    <property type="entry name" value="P-loop_NTPase"/>
</dbReference>
<dbReference type="GO" id="GO:0016887">
    <property type="term" value="F:ATP hydrolysis activity"/>
    <property type="evidence" value="ECO:0007669"/>
    <property type="project" value="InterPro"/>
</dbReference>
<dbReference type="PANTHER" id="PTHR43394:SF1">
    <property type="entry name" value="ATP-BINDING CASSETTE SUB-FAMILY B MEMBER 10, MITOCHONDRIAL"/>
    <property type="match status" value="1"/>
</dbReference>
<evidence type="ECO:0000256" key="8">
    <source>
        <dbReference type="ARBA" id="ARBA00023136"/>
    </source>
</evidence>
<dbReference type="PROSITE" id="PS00211">
    <property type="entry name" value="ABC_TRANSPORTER_1"/>
    <property type="match status" value="1"/>
</dbReference>
<evidence type="ECO:0000256" key="7">
    <source>
        <dbReference type="ARBA" id="ARBA00022989"/>
    </source>
</evidence>
<dbReference type="Gene3D" id="3.40.50.300">
    <property type="entry name" value="P-loop containing nucleotide triphosphate hydrolases"/>
    <property type="match status" value="1"/>
</dbReference>
<evidence type="ECO:0000256" key="2">
    <source>
        <dbReference type="ARBA" id="ARBA00022448"/>
    </source>
</evidence>
<dbReference type="PROSITE" id="PS50893">
    <property type="entry name" value="ABC_TRANSPORTER_2"/>
    <property type="match status" value="1"/>
</dbReference>
<feature type="domain" description="ABC transmembrane type-1" evidence="11">
    <location>
        <begin position="18"/>
        <end position="298"/>
    </location>
</feature>
<evidence type="ECO:0000256" key="9">
    <source>
        <dbReference type="SAM" id="Phobius"/>
    </source>
</evidence>
<dbReference type="PANTHER" id="PTHR43394">
    <property type="entry name" value="ATP-DEPENDENT PERMEASE MDL1, MITOCHONDRIAL"/>
    <property type="match status" value="1"/>
</dbReference>
<dbReference type="InterPro" id="IPR011527">
    <property type="entry name" value="ABC1_TM_dom"/>
</dbReference>
<dbReference type="EMBL" id="PDOE01000015">
    <property type="protein sequence ID" value="RKL65515.1"/>
    <property type="molecule type" value="Genomic_DNA"/>
</dbReference>
<protein>
    <submittedName>
        <fullName evidence="12">Multidrug ABC transporter ATP-binding protein</fullName>
    </submittedName>
</protein>
<dbReference type="SMART" id="SM00382">
    <property type="entry name" value="AAA"/>
    <property type="match status" value="1"/>
</dbReference>
<sequence length="574" mass="64330">MFTIIKYIKPYKWLVVSIIALTLAGTLFELYVPTLMANIIDIGIVNSDMPYIIQTGAWMLVLSVMAILVTISSNYLSSKVSVGFGRDIRRHLFVNVESFSVETYEKFGPASLITRTTNDIKQVQDVLNMVLGMATRAPLMLIGGTLLAFSRDSKLSLIFIVALPLLVLIIFVIFKKATPLFVMLQKKTDRLNLVIRESLTGTRVIRAFNQVTYEKKRFNVANEDFRETGTKVNQTIALLFPFLQIIMNFTNIAIVWFGAIRISQGTMQVGNMMAFLQYALMIFMAFVMLSFAFIMIPRAQASANRISEVFSVDPTVKDPKKSSENESEKGLIKFENVTYRYAGAEKAAIENISFEVKQGQTTAIIGSTGSGKSTLIKLIPRFYDPEEGKVIVNGIDTREMIQKRLREKIGYVPQKASLFSGTIVENLRVGKEDATTEEIMEALTIAQAIDFVKEKEQGIYSLLNQSGSNLSGGQKQRLSIARALLRKPEIYIFDDSFSALDYKTDAKLRRTLKERLNVTMIIVGQRVSSIMNADQIIVLDEGKMVGKGTHEYLLKTNIVYQEIVSSQHMGGEVS</sequence>
<dbReference type="InterPro" id="IPR036640">
    <property type="entry name" value="ABC1_TM_sf"/>
</dbReference>
<dbReference type="PROSITE" id="PS50929">
    <property type="entry name" value="ABC_TM1F"/>
    <property type="match status" value="1"/>
</dbReference>
<keyword evidence="4 9" id="KW-0812">Transmembrane</keyword>
<name>A0A3A9KDJ2_9BACI</name>
<keyword evidence="6 12" id="KW-0067">ATP-binding</keyword>
<evidence type="ECO:0000256" key="1">
    <source>
        <dbReference type="ARBA" id="ARBA00004651"/>
    </source>
</evidence>
<dbReference type="RefSeq" id="WP_110937148.1">
    <property type="nucleotide sequence ID" value="NZ_KZ614146.1"/>
</dbReference>
<keyword evidence="13" id="KW-1185">Reference proteome</keyword>
<dbReference type="SUPFAM" id="SSF90123">
    <property type="entry name" value="ABC transporter transmembrane region"/>
    <property type="match status" value="1"/>
</dbReference>
<keyword evidence="2" id="KW-0813">Transport</keyword>
<feature type="transmembrane region" description="Helical" evidence="9">
    <location>
        <begin position="155"/>
        <end position="174"/>
    </location>
</feature>
<dbReference type="InterPro" id="IPR017871">
    <property type="entry name" value="ABC_transporter-like_CS"/>
</dbReference>
<evidence type="ECO:0000313" key="13">
    <source>
        <dbReference type="Proteomes" id="UP000281498"/>
    </source>
</evidence>
<dbReference type="Pfam" id="PF00664">
    <property type="entry name" value="ABC_membrane"/>
    <property type="match status" value="1"/>
</dbReference>
<gene>
    <name evidence="12" type="ORF">CR203_20155</name>
</gene>
<organism evidence="12 13">
    <name type="scientific">Salipaludibacillus neizhouensis</name>
    <dbReference type="NCBI Taxonomy" id="885475"/>
    <lineage>
        <taxon>Bacteria</taxon>
        <taxon>Bacillati</taxon>
        <taxon>Bacillota</taxon>
        <taxon>Bacilli</taxon>
        <taxon>Bacillales</taxon>
        <taxon>Bacillaceae</taxon>
    </lineage>
</organism>
<keyword evidence="3" id="KW-1003">Cell membrane</keyword>
<comment type="caution">
    <text evidence="12">The sequence shown here is derived from an EMBL/GenBank/DDBJ whole genome shotgun (WGS) entry which is preliminary data.</text>
</comment>
<feature type="transmembrane region" description="Helical" evidence="9">
    <location>
        <begin position="51"/>
        <end position="71"/>
    </location>
</feature>
<dbReference type="Gene3D" id="1.20.1560.10">
    <property type="entry name" value="ABC transporter type 1, transmembrane domain"/>
    <property type="match status" value="1"/>
</dbReference>
<dbReference type="CDD" id="cd18548">
    <property type="entry name" value="ABC_6TM_Tm287_like"/>
    <property type="match status" value="1"/>
</dbReference>
<dbReference type="Pfam" id="PF00005">
    <property type="entry name" value="ABC_tran"/>
    <property type="match status" value="1"/>
</dbReference>
<keyword evidence="8 9" id="KW-0472">Membrane</keyword>
<dbReference type="InterPro" id="IPR003439">
    <property type="entry name" value="ABC_transporter-like_ATP-bd"/>
</dbReference>
<evidence type="ECO:0000313" key="12">
    <source>
        <dbReference type="EMBL" id="RKL65515.1"/>
    </source>
</evidence>
<dbReference type="GO" id="GO:0015421">
    <property type="term" value="F:ABC-type oligopeptide transporter activity"/>
    <property type="evidence" value="ECO:0007669"/>
    <property type="project" value="TreeGrafter"/>
</dbReference>
<accession>A0A3A9KDJ2</accession>
<keyword evidence="7 9" id="KW-1133">Transmembrane helix</keyword>
<evidence type="ECO:0000259" key="10">
    <source>
        <dbReference type="PROSITE" id="PS50893"/>
    </source>
</evidence>
<feature type="transmembrane region" description="Helical" evidence="9">
    <location>
        <begin position="12"/>
        <end position="31"/>
    </location>
</feature>
<dbReference type="SUPFAM" id="SSF52540">
    <property type="entry name" value="P-loop containing nucleoside triphosphate hydrolases"/>
    <property type="match status" value="1"/>
</dbReference>
<dbReference type="InterPro" id="IPR039421">
    <property type="entry name" value="Type_1_exporter"/>
</dbReference>
<feature type="transmembrane region" description="Helical" evidence="9">
    <location>
        <begin position="126"/>
        <end position="149"/>
    </location>
</feature>
<keyword evidence="5" id="KW-0547">Nucleotide-binding</keyword>
<dbReference type="AlphaFoldDB" id="A0A3A9KDJ2"/>
<dbReference type="Proteomes" id="UP000281498">
    <property type="component" value="Unassembled WGS sequence"/>
</dbReference>
<evidence type="ECO:0000256" key="3">
    <source>
        <dbReference type="ARBA" id="ARBA00022475"/>
    </source>
</evidence>
<dbReference type="GO" id="GO:0005886">
    <property type="term" value="C:plasma membrane"/>
    <property type="evidence" value="ECO:0007669"/>
    <property type="project" value="UniProtKB-SubCell"/>
</dbReference>
<evidence type="ECO:0000256" key="5">
    <source>
        <dbReference type="ARBA" id="ARBA00022741"/>
    </source>
</evidence>
<feature type="transmembrane region" description="Helical" evidence="9">
    <location>
        <begin position="275"/>
        <end position="296"/>
    </location>
</feature>
<feature type="transmembrane region" description="Helical" evidence="9">
    <location>
        <begin position="236"/>
        <end position="263"/>
    </location>
</feature>
<proteinExistence type="predicted"/>
<dbReference type="OrthoDB" id="9770415at2"/>
<reference evidence="12 13" key="1">
    <citation type="submission" date="2017-10" db="EMBL/GenBank/DDBJ databases">
        <title>Bacillus sp. nov., a halophilic bacterium isolated from a Keqin Lake.</title>
        <authorList>
            <person name="Wang H."/>
        </authorList>
    </citation>
    <scope>NUCLEOTIDE SEQUENCE [LARGE SCALE GENOMIC DNA]</scope>
    <source>
        <strain evidence="12 13">KCTC 13187</strain>
    </source>
</reference>
<dbReference type="InterPro" id="IPR003593">
    <property type="entry name" value="AAA+_ATPase"/>
</dbReference>
<evidence type="ECO:0000256" key="6">
    <source>
        <dbReference type="ARBA" id="ARBA00022840"/>
    </source>
</evidence>
<evidence type="ECO:0000256" key="4">
    <source>
        <dbReference type="ARBA" id="ARBA00022692"/>
    </source>
</evidence>
<dbReference type="GO" id="GO:0005524">
    <property type="term" value="F:ATP binding"/>
    <property type="evidence" value="ECO:0007669"/>
    <property type="project" value="UniProtKB-KW"/>
</dbReference>
<dbReference type="FunFam" id="3.40.50.300:FF:000221">
    <property type="entry name" value="Multidrug ABC transporter ATP-binding protein"/>
    <property type="match status" value="1"/>
</dbReference>